<reference evidence="1" key="1">
    <citation type="submission" date="2020-04" db="EMBL/GenBank/DDBJ databases">
        <authorList>
            <person name="Broberg M."/>
        </authorList>
    </citation>
    <scope>NUCLEOTIDE SEQUENCE</scope>
</reference>
<evidence type="ECO:0000313" key="1">
    <source>
        <dbReference type="EMBL" id="CAG9940280.1"/>
    </source>
</evidence>
<protein>
    <submittedName>
        <fullName evidence="1">Uncharacterized protein</fullName>
    </submittedName>
</protein>
<comment type="caution">
    <text evidence="1">The sequence shown here is derived from an EMBL/GenBank/DDBJ whole genome shotgun (WGS) entry which is preliminary data.</text>
</comment>
<dbReference type="EMBL" id="CADEHS020000004">
    <property type="protein sequence ID" value="CAG9940280.1"/>
    <property type="molecule type" value="Genomic_DNA"/>
</dbReference>
<reference evidence="1" key="2">
    <citation type="submission" date="2021-10" db="EMBL/GenBank/DDBJ databases">
        <authorList>
            <person name="Piombo E."/>
        </authorList>
    </citation>
    <scope>NUCLEOTIDE SEQUENCE</scope>
</reference>
<proteinExistence type="predicted"/>
<sequence length="81" mass="8819">MSSDNPLNKVYALLGISSDSADNLSQKDIFQKLVKFCLSNQMSVSTWGDIEVAVIEGKSCILGEVSSVEKDRDGIQHVDIT</sequence>
<keyword evidence="2" id="KW-1185">Reference proteome</keyword>
<dbReference type="Proteomes" id="UP000836387">
    <property type="component" value="Unassembled WGS sequence"/>
</dbReference>
<organism evidence="1 2">
    <name type="scientific">Clonostachys rosea f. rosea IK726</name>
    <dbReference type="NCBI Taxonomy" id="1349383"/>
    <lineage>
        <taxon>Eukaryota</taxon>
        <taxon>Fungi</taxon>
        <taxon>Dikarya</taxon>
        <taxon>Ascomycota</taxon>
        <taxon>Pezizomycotina</taxon>
        <taxon>Sordariomycetes</taxon>
        <taxon>Hypocreomycetidae</taxon>
        <taxon>Hypocreales</taxon>
        <taxon>Bionectriaceae</taxon>
        <taxon>Clonostachys</taxon>
    </lineage>
</organism>
<gene>
    <name evidence="1" type="ORF">CRV2_00010616</name>
</gene>
<accession>A0ACA9THG5</accession>
<evidence type="ECO:0000313" key="2">
    <source>
        <dbReference type="Proteomes" id="UP000836387"/>
    </source>
</evidence>
<name>A0ACA9THG5_BIOOC</name>